<dbReference type="RefSeq" id="WP_349135272.1">
    <property type="nucleotide sequence ID" value="NZ_JBBMFF010000172.1"/>
</dbReference>
<evidence type="ECO:0000259" key="3">
    <source>
        <dbReference type="PROSITE" id="PS51186"/>
    </source>
</evidence>
<dbReference type="PROSITE" id="PS51186">
    <property type="entry name" value="GNAT"/>
    <property type="match status" value="1"/>
</dbReference>
<evidence type="ECO:0000313" key="5">
    <source>
        <dbReference type="Proteomes" id="UP001491552"/>
    </source>
</evidence>
<dbReference type="Pfam" id="PF00583">
    <property type="entry name" value="Acetyltransf_1"/>
    <property type="match status" value="1"/>
</dbReference>
<evidence type="ECO:0000256" key="1">
    <source>
        <dbReference type="ARBA" id="ARBA00022679"/>
    </source>
</evidence>
<sequence length="180" mass="20580">MEIRQLDPAVYAGRKFTASYRTKGYYDICAAEDGFRLRYVPLGAPMEKSFDDEFFGEWLEEPVAFGAFEGERLLGYVEGAPESWNKRYRISNICIFDETARGKGLGTSLMRTIEKAAEDAGARMIVLETQTCNENAIAFYKRNGFSIIGFDLYSYSNDDPERHEVRIEMGKKLKLESKDE</sequence>
<keyword evidence="5" id="KW-1185">Reference proteome</keyword>
<feature type="domain" description="N-acetyltransferase" evidence="3">
    <location>
        <begin position="26"/>
        <end position="174"/>
    </location>
</feature>
<dbReference type="Proteomes" id="UP001491552">
    <property type="component" value="Unassembled WGS sequence"/>
</dbReference>
<gene>
    <name evidence="4" type="ORF">WMO66_04935</name>
</gene>
<dbReference type="InterPro" id="IPR051556">
    <property type="entry name" value="N-term/lysine_N-AcTrnsfr"/>
</dbReference>
<dbReference type="CDD" id="cd04301">
    <property type="entry name" value="NAT_SF"/>
    <property type="match status" value="1"/>
</dbReference>
<comment type="caution">
    <text evidence="4">The sequence shown here is derived from an EMBL/GenBank/DDBJ whole genome shotgun (WGS) entry which is preliminary data.</text>
</comment>
<keyword evidence="1" id="KW-0808">Transferase</keyword>
<dbReference type="PANTHER" id="PTHR42919">
    <property type="entry name" value="N-ALPHA-ACETYLTRANSFERASE"/>
    <property type="match status" value="1"/>
</dbReference>
<dbReference type="InterPro" id="IPR016181">
    <property type="entry name" value="Acyl_CoA_acyltransferase"/>
</dbReference>
<dbReference type="Gene3D" id="3.40.630.30">
    <property type="match status" value="1"/>
</dbReference>
<accession>A0ABV1G5A2</accession>
<organism evidence="4 5">
    <name type="scientific">Faecousia intestinalis</name>
    <dbReference type="NCBI Taxonomy" id="3133167"/>
    <lineage>
        <taxon>Bacteria</taxon>
        <taxon>Bacillati</taxon>
        <taxon>Bacillota</taxon>
        <taxon>Clostridia</taxon>
        <taxon>Eubacteriales</taxon>
        <taxon>Oscillospiraceae</taxon>
        <taxon>Faecousia</taxon>
    </lineage>
</organism>
<evidence type="ECO:0000313" key="4">
    <source>
        <dbReference type="EMBL" id="MEQ2510596.1"/>
    </source>
</evidence>
<dbReference type="PANTHER" id="PTHR42919:SF8">
    <property type="entry name" value="N-ALPHA-ACETYLTRANSFERASE 50"/>
    <property type="match status" value="1"/>
</dbReference>
<dbReference type="SUPFAM" id="SSF55729">
    <property type="entry name" value="Acyl-CoA N-acyltransferases (Nat)"/>
    <property type="match status" value="1"/>
</dbReference>
<protein>
    <submittedName>
        <fullName evidence="4">GNAT family N-acetyltransferase</fullName>
    </submittedName>
</protein>
<name>A0ABV1G5A2_9FIRM</name>
<evidence type="ECO:0000256" key="2">
    <source>
        <dbReference type="ARBA" id="ARBA00023315"/>
    </source>
</evidence>
<proteinExistence type="predicted"/>
<dbReference type="EMBL" id="JBBMFF010000172">
    <property type="protein sequence ID" value="MEQ2510596.1"/>
    <property type="molecule type" value="Genomic_DNA"/>
</dbReference>
<dbReference type="InterPro" id="IPR000182">
    <property type="entry name" value="GNAT_dom"/>
</dbReference>
<keyword evidence="2" id="KW-0012">Acyltransferase</keyword>
<reference evidence="4 5" key="1">
    <citation type="submission" date="2024-03" db="EMBL/GenBank/DDBJ databases">
        <title>Human intestinal bacterial collection.</title>
        <authorList>
            <person name="Pauvert C."/>
            <person name="Hitch T.C.A."/>
            <person name="Clavel T."/>
        </authorList>
    </citation>
    <scope>NUCLEOTIDE SEQUENCE [LARGE SCALE GENOMIC DNA]</scope>
    <source>
        <strain evidence="4 5">CLA-AA-H192</strain>
    </source>
</reference>